<dbReference type="PANTHER" id="PTHR36435">
    <property type="entry name" value="SLR1288 PROTEIN"/>
    <property type="match status" value="1"/>
</dbReference>
<name>B7JR72_BACC0</name>
<keyword evidence="1" id="KW-0472">Membrane</keyword>
<dbReference type="RefSeq" id="WP_001175963.1">
    <property type="nucleotide sequence ID" value="NC_011773.1"/>
</dbReference>
<dbReference type="KEGG" id="bcu:BCAH820_4680"/>
<keyword evidence="1" id="KW-1133">Transmembrane helix</keyword>
<feature type="transmembrane region" description="Helical" evidence="1">
    <location>
        <begin position="63"/>
        <end position="79"/>
    </location>
</feature>
<dbReference type="InterPro" id="IPR052710">
    <property type="entry name" value="CAAX_protease"/>
</dbReference>
<dbReference type="PANTHER" id="PTHR36435:SF1">
    <property type="entry name" value="CAAX AMINO TERMINAL PROTEASE FAMILY PROTEIN"/>
    <property type="match status" value="1"/>
</dbReference>
<sequence length="268" mass="30835">MQLHTNLDYRTNTSWLQFIGVLFFLLLCLPIIIGIFLALPFWLYEQANPNTNKLLLESISNSSYDLVSLLLLILYIMKYKPMRALVLPAINFQVLKSFRMYIYVLIYYAISLLADMFILDELFPLAVQEQSDALELSTLEHYPLLLILSGGIFAPIFEELICRGIFLRFFEEKFTFWPAAILSSLLFGIAHTYSLGIMVSAFVTGIFACLLYKQTKSIVPAILLHILTNVIAFSIHTFRLLIALLSISRNLYIFINNIQNKPHVVKYN</sequence>
<evidence type="ECO:0000259" key="2">
    <source>
        <dbReference type="Pfam" id="PF02517"/>
    </source>
</evidence>
<evidence type="ECO:0000313" key="3">
    <source>
        <dbReference type="EMBL" id="ACK87639.1"/>
    </source>
</evidence>
<dbReference type="Proteomes" id="UP000001363">
    <property type="component" value="Chromosome"/>
</dbReference>
<evidence type="ECO:0000256" key="1">
    <source>
        <dbReference type="SAM" id="Phobius"/>
    </source>
</evidence>
<feature type="transmembrane region" description="Helical" evidence="1">
    <location>
        <begin position="196"/>
        <end position="212"/>
    </location>
</feature>
<feature type="domain" description="CAAX prenyl protease 2/Lysostaphin resistance protein A-like" evidence="2">
    <location>
        <begin position="143"/>
        <end position="231"/>
    </location>
</feature>
<dbReference type="GO" id="GO:0080120">
    <property type="term" value="P:CAAX-box protein maturation"/>
    <property type="evidence" value="ECO:0007669"/>
    <property type="project" value="UniProtKB-ARBA"/>
</dbReference>
<keyword evidence="3" id="KW-0378">Hydrolase</keyword>
<feature type="transmembrane region" description="Helical" evidence="1">
    <location>
        <begin position="224"/>
        <end position="247"/>
    </location>
</feature>
<proteinExistence type="predicted"/>
<reference evidence="3 4" key="1">
    <citation type="submission" date="2008-10" db="EMBL/GenBank/DDBJ databases">
        <title>Genome sequence of Bacillus cereus AH820.</title>
        <authorList>
            <person name="Dodson R.J."/>
            <person name="Durkin A.S."/>
            <person name="Rosovitz M.J."/>
            <person name="Rasko D.A."/>
            <person name="Hoffmaster A."/>
            <person name="Ravel J."/>
            <person name="Sutton G."/>
        </authorList>
    </citation>
    <scope>NUCLEOTIDE SEQUENCE [LARGE SCALE GENOMIC DNA]</scope>
    <source>
        <strain evidence="3 4">AH820</strain>
    </source>
</reference>
<dbReference type="EMBL" id="CP001283">
    <property type="protein sequence ID" value="ACK87639.1"/>
    <property type="molecule type" value="Genomic_DNA"/>
</dbReference>
<keyword evidence="1" id="KW-0812">Transmembrane</keyword>
<feature type="transmembrane region" description="Helical" evidence="1">
    <location>
        <begin position="100"/>
        <end position="119"/>
    </location>
</feature>
<feature type="transmembrane region" description="Helical" evidence="1">
    <location>
        <begin position="174"/>
        <end position="190"/>
    </location>
</feature>
<dbReference type="AlphaFoldDB" id="B7JR72"/>
<dbReference type="HOGENOM" id="CLU_102076_0_0_9"/>
<feature type="transmembrane region" description="Helical" evidence="1">
    <location>
        <begin position="142"/>
        <end position="162"/>
    </location>
</feature>
<gene>
    <name evidence="3" type="ordered locus">BCAH820_4680</name>
</gene>
<accession>B7JR72</accession>
<organism evidence="3 4">
    <name type="scientific">Bacillus cereus (strain AH820)</name>
    <dbReference type="NCBI Taxonomy" id="405535"/>
    <lineage>
        <taxon>Bacteria</taxon>
        <taxon>Bacillati</taxon>
        <taxon>Bacillota</taxon>
        <taxon>Bacilli</taxon>
        <taxon>Bacillales</taxon>
        <taxon>Bacillaceae</taxon>
        <taxon>Bacillus</taxon>
        <taxon>Bacillus cereus group</taxon>
    </lineage>
</organism>
<protein>
    <submittedName>
        <fullName evidence="3">Caax amino protease family protein</fullName>
    </submittedName>
</protein>
<feature type="transmembrane region" description="Helical" evidence="1">
    <location>
        <begin position="21"/>
        <end position="43"/>
    </location>
</feature>
<dbReference type="InterPro" id="IPR003675">
    <property type="entry name" value="Rce1/LyrA-like_dom"/>
</dbReference>
<evidence type="ECO:0000313" key="4">
    <source>
        <dbReference type="Proteomes" id="UP000001363"/>
    </source>
</evidence>
<dbReference type="Pfam" id="PF02517">
    <property type="entry name" value="Rce1-like"/>
    <property type="match status" value="1"/>
</dbReference>
<keyword evidence="3" id="KW-0645">Protease</keyword>
<dbReference type="GO" id="GO:0006508">
    <property type="term" value="P:proteolysis"/>
    <property type="evidence" value="ECO:0007669"/>
    <property type="project" value="UniProtKB-KW"/>
</dbReference>
<dbReference type="GO" id="GO:0004175">
    <property type="term" value="F:endopeptidase activity"/>
    <property type="evidence" value="ECO:0007669"/>
    <property type="project" value="UniProtKB-ARBA"/>
</dbReference>